<keyword evidence="2" id="KW-0648">Protein biosynthesis</keyword>
<dbReference type="InterPro" id="IPR036953">
    <property type="entry name" value="GreA/GreB_C_sf"/>
</dbReference>
<feature type="domain" description="Transcription elongation factor GreA/GreB C-terminal" evidence="1">
    <location>
        <begin position="48"/>
        <end position="119"/>
    </location>
</feature>
<sequence length="135" mass="14392">MTASSLSRLRNMCSSLRIYSQPFQLARVFDQLEILKHGEGVPGGAQAVARLGGTVRVEDLSYQGDAQFSLVPAEKADPDRGLISIFSPLGAALLGAKVGDIVHADLLGREYRFLLVDILYNEGTVSGVNGEGLTS</sequence>
<name>A0A6C0U384_9GAMM</name>
<dbReference type="InterPro" id="IPR018151">
    <property type="entry name" value="TF_GreA/GreB_CS"/>
</dbReference>
<dbReference type="Pfam" id="PF01272">
    <property type="entry name" value="GreA_GreB"/>
    <property type="match status" value="1"/>
</dbReference>
<accession>A0A6C0U384</accession>
<dbReference type="AlphaFoldDB" id="A0A6C0U384"/>
<evidence type="ECO:0000259" key="1">
    <source>
        <dbReference type="Pfam" id="PF01272"/>
    </source>
</evidence>
<keyword evidence="2" id="KW-0251">Elongation factor</keyword>
<protein>
    <submittedName>
        <fullName evidence="2">GreA/GreB family elongation factor</fullName>
    </submittedName>
</protein>
<dbReference type="GO" id="GO:0006354">
    <property type="term" value="P:DNA-templated transcription elongation"/>
    <property type="evidence" value="ECO:0007669"/>
    <property type="project" value="TreeGrafter"/>
</dbReference>
<proteinExistence type="predicted"/>
<evidence type="ECO:0000313" key="3">
    <source>
        <dbReference type="Proteomes" id="UP000477680"/>
    </source>
</evidence>
<dbReference type="GO" id="GO:0070063">
    <property type="term" value="F:RNA polymerase binding"/>
    <property type="evidence" value="ECO:0007669"/>
    <property type="project" value="InterPro"/>
</dbReference>
<dbReference type="GO" id="GO:0003746">
    <property type="term" value="F:translation elongation factor activity"/>
    <property type="evidence" value="ECO:0007669"/>
    <property type="project" value="UniProtKB-KW"/>
</dbReference>
<dbReference type="Proteomes" id="UP000477680">
    <property type="component" value="Chromosome"/>
</dbReference>
<dbReference type="PANTHER" id="PTHR30437:SF4">
    <property type="entry name" value="TRANSCRIPTION ELONGATION FACTOR GREA"/>
    <property type="match status" value="1"/>
</dbReference>
<dbReference type="PROSITE" id="PS00830">
    <property type="entry name" value="GREAB_2"/>
    <property type="match status" value="1"/>
</dbReference>
<dbReference type="Gene3D" id="3.10.50.30">
    <property type="entry name" value="Transcription elongation factor, GreA/GreB, C-terminal domain"/>
    <property type="match status" value="1"/>
</dbReference>
<dbReference type="GO" id="GO:0032784">
    <property type="term" value="P:regulation of DNA-templated transcription elongation"/>
    <property type="evidence" value="ECO:0007669"/>
    <property type="project" value="InterPro"/>
</dbReference>
<organism evidence="2 3">
    <name type="scientific">Kineobactrum salinum</name>
    <dbReference type="NCBI Taxonomy" id="2708301"/>
    <lineage>
        <taxon>Bacteria</taxon>
        <taxon>Pseudomonadati</taxon>
        <taxon>Pseudomonadota</taxon>
        <taxon>Gammaproteobacteria</taxon>
        <taxon>Cellvibrionales</taxon>
        <taxon>Halieaceae</taxon>
        <taxon>Kineobactrum</taxon>
    </lineage>
</organism>
<dbReference type="InterPro" id="IPR023459">
    <property type="entry name" value="Tscrpt_elong_fac_GreA/B_fam"/>
</dbReference>
<dbReference type="RefSeq" id="WP_163495985.1">
    <property type="nucleotide sequence ID" value="NZ_CP048711.1"/>
</dbReference>
<evidence type="ECO:0000313" key="2">
    <source>
        <dbReference type="EMBL" id="QIB66551.1"/>
    </source>
</evidence>
<dbReference type="PANTHER" id="PTHR30437">
    <property type="entry name" value="TRANSCRIPTION ELONGATION FACTOR GREA"/>
    <property type="match status" value="1"/>
</dbReference>
<reference evidence="2 3" key="1">
    <citation type="submission" date="2020-02" db="EMBL/GenBank/DDBJ databases">
        <title>Genome sequencing for Kineobactrum sp. M2.</title>
        <authorList>
            <person name="Park S.-J."/>
        </authorList>
    </citation>
    <scope>NUCLEOTIDE SEQUENCE [LARGE SCALE GENOMIC DNA]</scope>
    <source>
        <strain evidence="2 3">M2</strain>
    </source>
</reference>
<dbReference type="SUPFAM" id="SSF54534">
    <property type="entry name" value="FKBP-like"/>
    <property type="match status" value="1"/>
</dbReference>
<dbReference type="KEGG" id="kim:G3T16_15250"/>
<dbReference type="InterPro" id="IPR001437">
    <property type="entry name" value="Tscrpt_elong_fac_GreA/B_C"/>
</dbReference>
<dbReference type="GO" id="GO:0003677">
    <property type="term" value="F:DNA binding"/>
    <property type="evidence" value="ECO:0007669"/>
    <property type="project" value="InterPro"/>
</dbReference>
<gene>
    <name evidence="2" type="ORF">G3T16_15250</name>
</gene>
<dbReference type="EMBL" id="CP048711">
    <property type="protein sequence ID" value="QIB66551.1"/>
    <property type="molecule type" value="Genomic_DNA"/>
</dbReference>
<keyword evidence="3" id="KW-1185">Reference proteome</keyword>